<reference evidence="1 2" key="1">
    <citation type="submission" date="2022-01" db="EMBL/GenBank/DDBJ databases">
        <title>Novel bile acid biosynthetic pathways are enriched in the microbiome of centenarians.</title>
        <authorList>
            <person name="Sato Y."/>
            <person name="Atarashi K."/>
            <person name="Plichta R.D."/>
            <person name="Arai Y."/>
            <person name="Sasajima S."/>
            <person name="Kearney M.S."/>
            <person name="Suda W."/>
            <person name="Takeshita K."/>
            <person name="Sasaki T."/>
            <person name="Okamoto S."/>
            <person name="Skelly N.A."/>
            <person name="Okamura Y."/>
            <person name="Vlamakis H."/>
            <person name="Li Y."/>
            <person name="Tanoue T."/>
            <person name="Takei H."/>
            <person name="Nittono H."/>
            <person name="Narushima S."/>
            <person name="Irie J."/>
            <person name="Itoh H."/>
            <person name="Moriya K."/>
            <person name="Sugiura Y."/>
            <person name="Suematsu M."/>
            <person name="Moritoki N."/>
            <person name="Shibata S."/>
            <person name="Littman R.D."/>
            <person name="Fischbach A.M."/>
            <person name="Uwamino Y."/>
            <person name="Inoue T."/>
            <person name="Honda A."/>
            <person name="Hattori M."/>
            <person name="Murai T."/>
            <person name="Xavier J.R."/>
            <person name="Hirose N."/>
            <person name="Honda K."/>
        </authorList>
    </citation>
    <scope>NUCLEOTIDE SEQUENCE [LARGE SCALE GENOMIC DNA]</scope>
    <source>
        <strain evidence="1 2">CE91-St30</strain>
    </source>
</reference>
<dbReference type="EMBL" id="AP025564">
    <property type="protein sequence ID" value="BDE97903.1"/>
    <property type="molecule type" value="Genomic_DNA"/>
</dbReference>
<dbReference type="PANTHER" id="PTHR30032">
    <property type="entry name" value="N-ACETYLMURAMOYL-L-ALANINE AMIDASE-RELATED"/>
    <property type="match status" value="1"/>
</dbReference>
<dbReference type="InterPro" id="IPR051922">
    <property type="entry name" value="Bact_Sporulation_Assoc"/>
</dbReference>
<dbReference type="RefSeq" id="WP_244387379.1">
    <property type="nucleotide sequence ID" value="NZ_AP025564.1"/>
</dbReference>
<organism evidence="1 2">
    <name type="scientific">Raoultibacter timonensis</name>
    <dbReference type="NCBI Taxonomy" id="1907662"/>
    <lineage>
        <taxon>Bacteria</taxon>
        <taxon>Bacillati</taxon>
        <taxon>Actinomycetota</taxon>
        <taxon>Coriobacteriia</taxon>
        <taxon>Eggerthellales</taxon>
        <taxon>Eggerthellaceae</taxon>
        <taxon>Raoultibacter</taxon>
    </lineage>
</organism>
<dbReference type="InterPro" id="IPR007253">
    <property type="entry name" value="Cell_wall-bd_2"/>
</dbReference>
<evidence type="ECO:0000313" key="1">
    <source>
        <dbReference type="EMBL" id="BDE97903.1"/>
    </source>
</evidence>
<keyword evidence="2" id="KW-1185">Reference proteome</keyword>
<sequence length="1080" mass="109598">MSTDQYNDLLTPAKFGKLSGGIEIEIPGWGGEEVGVGFSEAANTTSYIAPLAATQVSTEAGLQAALSAQEPEIEITAGFPITSTNTIQANYDVLIFSDEASPVTLTRDSGFKGAFFLTTGGGKITLQNIVLDGGGDAIAGVTGSLVEANDQGTITLNTGAVLRNNVKSAGNGGGLSAIVNSTVHINEGSVVEYNKTPGENHGIGGGVYVSQSYPYNDASKLFVSGGTIQYNEAKGGGGGLATGSTVVEVQMTGGDIVYNKSTPDYLGGGVCTTGFFEFSGGSISHNIGTRGGGGVYVSSGEFTMTGGEISENEAIVGSGWGGGIWQGAGGYTQILGGSISDNKAKYGGGIYHEYYEPYNAKTGIVISGNAVISGNSATTTGGGVAILMPDRSATHQRVFELSGNAKITGNTSKDVGGLSIQAENANVNALITLGGDAEVSGNTASGQAGGIYLCGVDAEITDAFTVSGNTAKYGGGIRLMPFSSSLSTVLKLSDDVTVSGNTAELGGGVCLSSGVSLETADSVAIDGNFGDLGAGLFLLGSTATVGGASTIDGNNANLTGGSTANNAAGGIYLTQTTAGDTSTVNLIDTASVSDNDAVNETGGIIIDKGGILNVSDSVTILGNGLAGGSSGIAVYPNSTLNVWDTPQIGASDTDNGVFLASGMSATVPAGKDLLAGARINFEGLEDGAAEGALVAKRADASAAVTDESAFMAWTAGTYSVVRNASNTSEYVLEAKTDVDVLTIARLFGSERYETARQVANYERDISMEDVLIVASGHNYNFPDALAASSLSGANGNAPILLTDPSVLPASTRTLIGQAASATKVYIIGDTPSVSSAVEAEIASVLPSAQIVRLAGETRMRTAELIFDEIGTKASKTAIIARSMDFPDSLSASSWAAYTVSPIFLTDFAETGLAQTTIEALASGGFERIVVMGSELSVPASVVNQALAATGLADVDVVRLGGADRVETSALFAEWATDSARGAEALSYDNLALTRADSHSDALAGGALQGMHGSVILLTWTDRVHPAVLSAIQAAESSVLEVRFFGDEKSVAVPTMRAYVNAIQFDEPSWKPDDSVAFDLS</sequence>
<protein>
    <submittedName>
        <fullName evidence="1">Uncharacterized protein</fullName>
    </submittedName>
</protein>
<dbReference type="SUPFAM" id="SSF51126">
    <property type="entry name" value="Pectin lyase-like"/>
    <property type="match status" value="2"/>
</dbReference>
<dbReference type="Pfam" id="PF04122">
    <property type="entry name" value="CW_binding_2"/>
    <property type="match status" value="3"/>
</dbReference>
<dbReference type="SMART" id="SM00710">
    <property type="entry name" value="PbH1"/>
    <property type="match status" value="10"/>
</dbReference>
<dbReference type="Gene3D" id="3.40.50.12090">
    <property type="match status" value="1"/>
</dbReference>
<dbReference type="PANTHER" id="PTHR30032:SF8">
    <property type="entry name" value="GERMINATION-SPECIFIC N-ACETYLMURAMOYL-L-ALANINE AMIDASE"/>
    <property type="match status" value="1"/>
</dbReference>
<dbReference type="InterPro" id="IPR011050">
    <property type="entry name" value="Pectin_lyase_fold/virulence"/>
</dbReference>
<proteinExistence type="predicted"/>
<accession>A0ABN6MMW2</accession>
<evidence type="ECO:0000313" key="2">
    <source>
        <dbReference type="Proteomes" id="UP001320544"/>
    </source>
</evidence>
<gene>
    <name evidence="1" type="ORF">CE91St30_32360</name>
</gene>
<dbReference type="Proteomes" id="UP001320544">
    <property type="component" value="Chromosome"/>
</dbReference>
<name>A0ABN6MMW2_9ACTN</name>
<dbReference type="InterPro" id="IPR006626">
    <property type="entry name" value="PbH1"/>
</dbReference>